<sequence length="481" mass="53398">MAETRQNGQPKRRFMLNAFVMMCSGHQAPGLWQHPDDRSSEFQKLEHWVELAKLLEKYKFHGVFIADVLGGYDVYKKSLAPAIATGAQWPVTEPLSVVPAMAAVTKTLGFGVTVSTTYEQPYHLARRLSTVDHLTNGRLGWNIVTSYLDSAARNLGRNEQLGHDERYAQAEEYMKVVYKLLQSSWRDDAVKLDRKTGIYTDPDLVRQIDHQGKYFNVAGPHIVDPSPQRTPLLLQAGASKAGKVFAAQHAEGIFTSAHAPEVCAKNLREIRQIATEQFGRDGSLIKALALVTPILGRTEEEAKAKYDDYKQYASLEGASTLFGGWTGVDLDQYGEDEELRHVESNAVRSTVEGYARFSPANSKWTKQTVAEHVSLGGNGPVLVGTPAQVADGLEAWFDEAGVDGFNFAYAIFPQSFIDIGELLIPELQKRGLVSDDYAVPGGTYRENFYETKGQAHPRDDHVASQYHWRSGVPSGEHKIPE</sequence>
<protein>
    <recommendedName>
        <fullName evidence="6">Luciferase-like domain-containing protein</fullName>
    </recommendedName>
</protein>
<keyword evidence="1" id="KW-0285">Flavoprotein</keyword>
<evidence type="ECO:0000313" key="7">
    <source>
        <dbReference type="EMBL" id="KAK0388412.1"/>
    </source>
</evidence>
<reference evidence="7" key="1">
    <citation type="submission" date="2022-10" db="EMBL/GenBank/DDBJ databases">
        <title>Determination and structural analysis of whole genome sequence of Sarocladium strictum F4-1.</title>
        <authorList>
            <person name="Hu L."/>
            <person name="Jiang Y."/>
        </authorList>
    </citation>
    <scope>NUCLEOTIDE SEQUENCE</scope>
    <source>
        <strain evidence="7">F4-1</strain>
    </source>
</reference>
<dbReference type="EMBL" id="JAPDFR010000003">
    <property type="protein sequence ID" value="KAK0388412.1"/>
    <property type="molecule type" value="Genomic_DNA"/>
</dbReference>
<dbReference type="GO" id="GO:0016705">
    <property type="term" value="F:oxidoreductase activity, acting on paired donors, with incorporation or reduction of molecular oxygen"/>
    <property type="evidence" value="ECO:0007669"/>
    <property type="project" value="InterPro"/>
</dbReference>
<dbReference type="InterPro" id="IPR016215">
    <property type="entry name" value="NTA_MOA"/>
</dbReference>
<evidence type="ECO:0000256" key="3">
    <source>
        <dbReference type="ARBA" id="ARBA00023002"/>
    </source>
</evidence>
<comment type="similarity">
    <text evidence="5">Belongs to the NtaA/SnaA/DszA monooxygenase family.</text>
</comment>
<evidence type="ECO:0000256" key="2">
    <source>
        <dbReference type="ARBA" id="ARBA00022643"/>
    </source>
</evidence>
<keyword evidence="4" id="KW-0503">Monooxygenase</keyword>
<dbReference type="Proteomes" id="UP001175261">
    <property type="component" value="Unassembled WGS sequence"/>
</dbReference>
<organism evidence="7 8">
    <name type="scientific">Sarocladium strictum</name>
    <name type="common">Black bundle disease fungus</name>
    <name type="synonym">Acremonium strictum</name>
    <dbReference type="NCBI Taxonomy" id="5046"/>
    <lineage>
        <taxon>Eukaryota</taxon>
        <taxon>Fungi</taxon>
        <taxon>Dikarya</taxon>
        <taxon>Ascomycota</taxon>
        <taxon>Pezizomycotina</taxon>
        <taxon>Sordariomycetes</taxon>
        <taxon>Hypocreomycetidae</taxon>
        <taxon>Hypocreales</taxon>
        <taxon>Sarocladiaceae</taxon>
        <taxon>Sarocladium</taxon>
    </lineage>
</organism>
<comment type="caution">
    <text evidence="7">The sequence shown here is derived from an EMBL/GenBank/DDBJ whole genome shotgun (WGS) entry which is preliminary data.</text>
</comment>
<evidence type="ECO:0000313" key="8">
    <source>
        <dbReference type="Proteomes" id="UP001175261"/>
    </source>
</evidence>
<dbReference type="InterPro" id="IPR036661">
    <property type="entry name" value="Luciferase-like_sf"/>
</dbReference>
<dbReference type="Gene3D" id="3.20.20.30">
    <property type="entry name" value="Luciferase-like domain"/>
    <property type="match status" value="1"/>
</dbReference>
<proteinExistence type="inferred from homology"/>
<accession>A0AA39L8V5</accession>
<dbReference type="InterPro" id="IPR051260">
    <property type="entry name" value="Diverse_substr_monoxygenases"/>
</dbReference>
<dbReference type="PANTHER" id="PTHR30011:SF16">
    <property type="entry name" value="C2H2 FINGER DOMAIN TRANSCRIPTION FACTOR (EUROFUNG)-RELATED"/>
    <property type="match status" value="1"/>
</dbReference>
<name>A0AA39L8V5_SARSR</name>
<dbReference type="NCBIfam" id="TIGR03860">
    <property type="entry name" value="FMN_nitrolo"/>
    <property type="match status" value="1"/>
</dbReference>
<dbReference type="PANTHER" id="PTHR30011">
    <property type="entry name" value="ALKANESULFONATE MONOOXYGENASE-RELATED"/>
    <property type="match status" value="1"/>
</dbReference>
<evidence type="ECO:0000256" key="1">
    <source>
        <dbReference type="ARBA" id="ARBA00022630"/>
    </source>
</evidence>
<evidence type="ECO:0000256" key="4">
    <source>
        <dbReference type="ARBA" id="ARBA00023033"/>
    </source>
</evidence>
<keyword evidence="3" id="KW-0560">Oxidoreductase</keyword>
<dbReference type="GO" id="GO:0004497">
    <property type="term" value="F:monooxygenase activity"/>
    <property type="evidence" value="ECO:0007669"/>
    <property type="project" value="UniProtKB-KW"/>
</dbReference>
<dbReference type="AlphaFoldDB" id="A0AA39L8V5"/>
<dbReference type="PIRSF" id="PIRSF000337">
    <property type="entry name" value="NTA_MOA"/>
    <property type="match status" value="1"/>
</dbReference>
<gene>
    <name evidence="7" type="ORF">NLU13_4656</name>
</gene>
<dbReference type="InterPro" id="IPR011251">
    <property type="entry name" value="Luciferase-like_dom"/>
</dbReference>
<dbReference type="Pfam" id="PF00296">
    <property type="entry name" value="Bac_luciferase"/>
    <property type="match status" value="1"/>
</dbReference>
<evidence type="ECO:0000259" key="6">
    <source>
        <dbReference type="Pfam" id="PF00296"/>
    </source>
</evidence>
<dbReference type="SUPFAM" id="SSF51679">
    <property type="entry name" value="Bacterial luciferase-like"/>
    <property type="match status" value="1"/>
</dbReference>
<evidence type="ECO:0000256" key="5">
    <source>
        <dbReference type="ARBA" id="ARBA00033748"/>
    </source>
</evidence>
<keyword evidence="8" id="KW-1185">Reference proteome</keyword>
<feature type="domain" description="Luciferase-like" evidence="6">
    <location>
        <begin position="33"/>
        <end position="403"/>
    </location>
</feature>
<keyword evidence="2" id="KW-0288">FMN</keyword>